<evidence type="ECO:0000313" key="3">
    <source>
        <dbReference type="EMBL" id="NPU68192.1"/>
    </source>
</evidence>
<feature type="compositionally biased region" description="Basic residues" evidence="1">
    <location>
        <begin position="207"/>
        <end position="217"/>
    </location>
</feature>
<keyword evidence="4" id="KW-1185">Reference proteome</keyword>
<evidence type="ECO:0000256" key="2">
    <source>
        <dbReference type="SAM" id="SignalP"/>
    </source>
</evidence>
<evidence type="ECO:0000313" key="4">
    <source>
        <dbReference type="Proteomes" id="UP000886476"/>
    </source>
</evidence>
<comment type="caution">
    <text evidence="3">The sequence shown here is derived from an EMBL/GenBank/DDBJ whole genome shotgun (WGS) entry which is preliminary data.</text>
</comment>
<feature type="region of interest" description="Disordered" evidence="1">
    <location>
        <begin position="196"/>
        <end position="217"/>
    </location>
</feature>
<name>A0ABX2CJ24_9BRAD</name>
<keyword evidence="2" id="KW-0732">Signal</keyword>
<organism evidence="3 4">
    <name type="scientific">Bradyrhizobium aeschynomenes</name>
    <dbReference type="NCBI Taxonomy" id="2734909"/>
    <lineage>
        <taxon>Bacteria</taxon>
        <taxon>Pseudomonadati</taxon>
        <taxon>Pseudomonadota</taxon>
        <taxon>Alphaproteobacteria</taxon>
        <taxon>Hyphomicrobiales</taxon>
        <taxon>Nitrobacteraceae</taxon>
        <taxon>Bradyrhizobium</taxon>
    </lineage>
</organism>
<proteinExistence type="predicted"/>
<feature type="signal peptide" evidence="2">
    <location>
        <begin position="1"/>
        <end position="25"/>
    </location>
</feature>
<evidence type="ECO:0000256" key="1">
    <source>
        <dbReference type="SAM" id="MobiDB-lite"/>
    </source>
</evidence>
<reference evidence="3" key="1">
    <citation type="submission" date="2020-05" db="EMBL/GenBank/DDBJ databases">
        <title>Nod-independent and nitrogen-fixing Bradyrhizobium aeschynomene sp. nov. isolated from nodules of Aeschynomene indica.</title>
        <authorList>
            <person name="Zhang Z."/>
        </authorList>
    </citation>
    <scope>NUCLEOTIDE SEQUENCE</scope>
    <source>
        <strain evidence="3">83012</strain>
    </source>
</reference>
<dbReference type="Proteomes" id="UP000886476">
    <property type="component" value="Unassembled WGS sequence"/>
</dbReference>
<protein>
    <submittedName>
        <fullName evidence="3">Uncharacterized protein</fullName>
    </submittedName>
</protein>
<gene>
    <name evidence="3" type="ORF">HL667_24535</name>
</gene>
<accession>A0ABX2CJ24</accession>
<feature type="chain" id="PRO_5047111763" evidence="2">
    <location>
        <begin position="26"/>
        <end position="217"/>
    </location>
</feature>
<sequence length="217" mass="23422">MMNSGAKVFALALAVLLSTLRPACAGLDDFKVEAIEVVGERDKADVGVMGHRPRPMIRVTLSSDVDLRGYKRAGFHVGVHGGVCLEGSFTADESKDLMGAYVYDAFGNIYDDRDIPSSGASIYAYHFYVDVAFKRLLEPTPGQSPPFSWDLRNKPEDVCFVVRGGKMLGGGFATNRMMISAADISDAILRGDLAKEGASAKKSGVRDRRRGAKIQAP</sequence>
<dbReference type="EMBL" id="JABFDN010000009">
    <property type="protein sequence ID" value="NPU68192.1"/>
    <property type="molecule type" value="Genomic_DNA"/>
</dbReference>